<dbReference type="InterPro" id="IPR011608">
    <property type="entry name" value="PRD"/>
</dbReference>
<feature type="domain" description="PTS EIIB type-2" evidence="5">
    <location>
        <begin position="1"/>
        <end position="89"/>
    </location>
</feature>
<name>A0A645BXB5_9ZZZZ</name>
<dbReference type="PROSITE" id="PS51099">
    <property type="entry name" value="PTS_EIIB_TYPE_2"/>
    <property type="match status" value="1"/>
</dbReference>
<comment type="caution">
    <text evidence="7">The sequence shown here is derived from an EMBL/GenBank/DDBJ whole genome shotgun (WGS) entry which is preliminary data.</text>
</comment>
<keyword evidence="2" id="KW-0677">Repeat</keyword>
<keyword evidence="1" id="KW-0808">Transferase</keyword>
<evidence type="ECO:0000313" key="7">
    <source>
        <dbReference type="EMBL" id="MPM70156.1"/>
    </source>
</evidence>
<evidence type="ECO:0000256" key="4">
    <source>
        <dbReference type="ARBA" id="ARBA00023163"/>
    </source>
</evidence>
<keyword evidence="3" id="KW-0805">Transcription regulation</keyword>
<dbReference type="Pfam" id="PF00874">
    <property type="entry name" value="PRD"/>
    <property type="match status" value="1"/>
</dbReference>
<dbReference type="GO" id="GO:0009401">
    <property type="term" value="P:phosphoenolpyruvate-dependent sugar phosphotransferase system"/>
    <property type="evidence" value="ECO:0007669"/>
    <property type="project" value="InterPro"/>
</dbReference>
<feature type="domain" description="PRD" evidence="6">
    <location>
        <begin position="137"/>
        <end position="237"/>
    </location>
</feature>
<dbReference type="InterPro" id="IPR050661">
    <property type="entry name" value="BglG_antiterminators"/>
</dbReference>
<evidence type="ECO:0000256" key="3">
    <source>
        <dbReference type="ARBA" id="ARBA00023015"/>
    </source>
</evidence>
<protein>
    <submittedName>
        <fullName evidence="7">Uncharacterized protein</fullName>
    </submittedName>
</protein>
<dbReference type="InterPro" id="IPR013011">
    <property type="entry name" value="PTS_EIIB_2"/>
</dbReference>
<dbReference type="CDD" id="cd05568">
    <property type="entry name" value="PTS_IIB_bgl_like"/>
    <property type="match status" value="1"/>
</dbReference>
<dbReference type="GO" id="GO:0006355">
    <property type="term" value="P:regulation of DNA-templated transcription"/>
    <property type="evidence" value="ECO:0007669"/>
    <property type="project" value="InterPro"/>
</dbReference>
<evidence type="ECO:0000259" key="5">
    <source>
        <dbReference type="PROSITE" id="PS51099"/>
    </source>
</evidence>
<organism evidence="7">
    <name type="scientific">bioreactor metagenome</name>
    <dbReference type="NCBI Taxonomy" id="1076179"/>
    <lineage>
        <taxon>unclassified sequences</taxon>
        <taxon>metagenomes</taxon>
        <taxon>ecological metagenomes</taxon>
    </lineage>
</organism>
<dbReference type="InterPro" id="IPR036095">
    <property type="entry name" value="PTS_EIIB-like_sf"/>
</dbReference>
<dbReference type="PROSITE" id="PS51372">
    <property type="entry name" value="PRD_2"/>
    <property type="match status" value="1"/>
</dbReference>
<dbReference type="AlphaFoldDB" id="A0A645BXB5"/>
<proteinExistence type="predicted"/>
<dbReference type="PANTHER" id="PTHR30185">
    <property type="entry name" value="CRYPTIC BETA-GLUCOSIDE BGL OPERON ANTITERMINATOR"/>
    <property type="match status" value="1"/>
</dbReference>
<dbReference type="SUPFAM" id="SSF52794">
    <property type="entry name" value="PTS system IIB component-like"/>
    <property type="match status" value="1"/>
</dbReference>
<dbReference type="Gene3D" id="1.10.1790.10">
    <property type="entry name" value="PRD domain"/>
    <property type="match status" value="1"/>
</dbReference>
<gene>
    <name evidence="7" type="ORF">SDC9_117109</name>
</gene>
<dbReference type="InterPro" id="IPR036634">
    <property type="entry name" value="PRD_sf"/>
</dbReference>
<reference evidence="7" key="1">
    <citation type="submission" date="2019-08" db="EMBL/GenBank/DDBJ databases">
        <authorList>
            <person name="Kucharzyk K."/>
            <person name="Murdoch R.W."/>
            <person name="Higgins S."/>
            <person name="Loffler F."/>
        </authorList>
    </citation>
    <scope>NUCLEOTIDE SEQUENCE</scope>
</reference>
<evidence type="ECO:0000256" key="1">
    <source>
        <dbReference type="ARBA" id="ARBA00022679"/>
    </source>
</evidence>
<sequence length="237" mass="27331">MVVCNTGRGASKLLATRIMNNFPEIHIVAMKSYIDIAKDQNILDNIDLIISTIPLPKIDKPWVVVSPFLQESELTKIKEIIWVGKGQRGTAENDHFDDLVDSVIKQYKNYQDAEAFTKKVDTLLSSRYLWSNIYENDSSEQYAKVIMEIFELLSRIYPVGLNSDQFSLVSGLIAHVIMSVPRWQRGKFITAPDYHELTLKYPQEYKMISDSLQRIAKMLDIYIDDIESIAVLRYIIF</sequence>
<dbReference type="EMBL" id="VSSQ01023309">
    <property type="protein sequence ID" value="MPM70156.1"/>
    <property type="molecule type" value="Genomic_DNA"/>
</dbReference>
<evidence type="ECO:0000259" key="6">
    <source>
        <dbReference type="PROSITE" id="PS51372"/>
    </source>
</evidence>
<dbReference type="SUPFAM" id="SSF63520">
    <property type="entry name" value="PTS-regulatory domain, PRD"/>
    <property type="match status" value="1"/>
</dbReference>
<evidence type="ECO:0000256" key="2">
    <source>
        <dbReference type="ARBA" id="ARBA00022737"/>
    </source>
</evidence>
<keyword evidence="4" id="KW-0804">Transcription</keyword>
<accession>A0A645BXB5</accession>
<dbReference type="GO" id="GO:0008982">
    <property type="term" value="F:protein-N(PI)-phosphohistidine-sugar phosphotransferase activity"/>
    <property type="evidence" value="ECO:0007669"/>
    <property type="project" value="InterPro"/>
</dbReference>
<dbReference type="PANTHER" id="PTHR30185:SF18">
    <property type="entry name" value="TRANSCRIPTIONAL REGULATOR MTLR"/>
    <property type="match status" value="1"/>
</dbReference>
<dbReference type="Gene3D" id="3.40.50.2300">
    <property type="match status" value="1"/>
</dbReference>